<dbReference type="Proteomes" id="UP001595445">
    <property type="component" value="Unassembled WGS sequence"/>
</dbReference>
<comment type="caution">
    <text evidence="2">The sequence shown here is derived from an EMBL/GenBank/DDBJ whole genome shotgun (WGS) entry which is preliminary data.</text>
</comment>
<reference evidence="3" key="1">
    <citation type="journal article" date="2019" name="Int. J. Syst. Evol. Microbiol.">
        <title>The Global Catalogue of Microorganisms (GCM) 10K type strain sequencing project: providing services to taxonomists for standard genome sequencing and annotation.</title>
        <authorList>
            <consortium name="The Broad Institute Genomics Platform"/>
            <consortium name="The Broad Institute Genome Sequencing Center for Infectious Disease"/>
            <person name="Wu L."/>
            <person name="Ma J."/>
        </authorList>
    </citation>
    <scope>NUCLEOTIDE SEQUENCE [LARGE SCALE GENOMIC DNA]</scope>
    <source>
        <strain evidence="3">KCTC 62102</strain>
    </source>
</reference>
<proteinExistence type="predicted"/>
<gene>
    <name evidence="2" type="ORF">ACFOD6_16645</name>
</gene>
<evidence type="ECO:0000313" key="3">
    <source>
        <dbReference type="Proteomes" id="UP001595445"/>
    </source>
</evidence>
<evidence type="ECO:0000313" key="2">
    <source>
        <dbReference type="EMBL" id="MFC3087677.1"/>
    </source>
</evidence>
<evidence type="ECO:0000256" key="1">
    <source>
        <dbReference type="SAM" id="SignalP"/>
    </source>
</evidence>
<accession>A0ABV7DX82</accession>
<keyword evidence="3" id="KW-1185">Reference proteome</keyword>
<organism evidence="2 3">
    <name type="scientific">Tabrizicola soli</name>
    <dbReference type="NCBI Taxonomy" id="2185115"/>
    <lineage>
        <taxon>Bacteria</taxon>
        <taxon>Pseudomonadati</taxon>
        <taxon>Pseudomonadota</taxon>
        <taxon>Alphaproteobacteria</taxon>
        <taxon>Rhodobacterales</taxon>
        <taxon>Paracoccaceae</taxon>
        <taxon>Tabrizicola</taxon>
    </lineage>
</organism>
<feature type="signal peptide" evidence="1">
    <location>
        <begin position="1"/>
        <end position="21"/>
    </location>
</feature>
<dbReference type="EMBL" id="JBHRSM010000026">
    <property type="protein sequence ID" value="MFC3087677.1"/>
    <property type="molecule type" value="Genomic_DNA"/>
</dbReference>
<name>A0ABV7DX82_9RHOB</name>
<dbReference type="RefSeq" id="WP_277922945.1">
    <property type="nucleotide sequence ID" value="NZ_JAEACP010000003.1"/>
</dbReference>
<evidence type="ECO:0008006" key="4">
    <source>
        <dbReference type="Google" id="ProtNLM"/>
    </source>
</evidence>
<dbReference type="PROSITE" id="PS51257">
    <property type="entry name" value="PROKAR_LIPOPROTEIN"/>
    <property type="match status" value="1"/>
</dbReference>
<protein>
    <recommendedName>
        <fullName evidence="4">Efflux transporter periplasmic adaptor subunit</fullName>
    </recommendedName>
</protein>
<feature type="chain" id="PRO_5045652054" description="Efflux transporter periplasmic adaptor subunit" evidence="1">
    <location>
        <begin position="22"/>
        <end position="43"/>
    </location>
</feature>
<keyword evidence="1" id="KW-0732">Signal</keyword>
<sequence>MSKSGRIVLVVAMFAAMAACAKKEEVAVVEPVTVEPTYTGKYK</sequence>